<dbReference type="GO" id="GO:0061617">
    <property type="term" value="C:MICOS complex"/>
    <property type="evidence" value="ECO:0007669"/>
    <property type="project" value="TreeGrafter"/>
</dbReference>
<keyword evidence="5" id="KW-1133">Transmembrane helix</keyword>
<feature type="compositionally biased region" description="Pro residues" evidence="9">
    <location>
        <begin position="33"/>
        <end position="51"/>
    </location>
</feature>
<evidence type="ECO:0000256" key="4">
    <source>
        <dbReference type="ARBA" id="ARBA00022792"/>
    </source>
</evidence>
<feature type="region of interest" description="Disordered" evidence="9">
    <location>
        <begin position="1"/>
        <end position="51"/>
    </location>
</feature>
<evidence type="ECO:0000313" key="10">
    <source>
        <dbReference type="EMBL" id="TMW65731.1"/>
    </source>
</evidence>
<dbReference type="AlphaFoldDB" id="A0A8K1FK73"/>
<keyword evidence="6" id="KW-0496">Mitochondrion</keyword>
<protein>
    <recommendedName>
        <fullName evidence="12">Mitofilin</fullName>
    </recommendedName>
</protein>
<dbReference type="Proteomes" id="UP000794436">
    <property type="component" value="Unassembled WGS sequence"/>
</dbReference>
<gene>
    <name evidence="10" type="ORF">Poli38472_008373</name>
</gene>
<dbReference type="OrthoDB" id="10261039at2759"/>
<accession>A0A8K1FK73</accession>
<keyword evidence="8" id="KW-0175">Coiled coil</keyword>
<evidence type="ECO:0000256" key="1">
    <source>
        <dbReference type="ARBA" id="ARBA00004273"/>
    </source>
</evidence>
<proteinExistence type="inferred from homology"/>
<dbReference type="InterPro" id="IPR019133">
    <property type="entry name" value="MIC60"/>
</dbReference>
<keyword evidence="3" id="KW-0812">Transmembrane</keyword>
<dbReference type="PANTHER" id="PTHR15415">
    <property type="entry name" value="MITOFILIN"/>
    <property type="match status" value="1"/>
</dbReference>
<evidence type="ECO:0000256" key="3">
    <source>
        <dbReference type="ARBA" id="ARBA00022692"/>
    </source>
</evidence>
<feature type="coiled-coil region" evidence="8">
    <location>
        <begin position="351"/>
        <end position="379"/>
    </location>
</feature>
<evidence type="ECO:0000256" key="2">
    <source>
        <dbReference type="ARBA" id="ARBA00010877"/>
    </source>
</evidence>
<reference evidence="10" key="1">
    <citation type="submission" date="2019-03" db="EMBL/GenBank/DDBJ databases">
        <title>Long read genome sequence of the mycoparasitic Pythium oligandrum ATCC 38472 isolated from sugarbeet rhizosphere.</title>
        <authorList>
            <person name="Gaulin E."/>
        </authorList>
    </citation>
    <scope>NUCLEOTIDE SEQUENCE</scope>
    <source>
        <strain evidence="10">ATCC 38472_TT</strain>
    </source>
</reference>
<dbReference type="GO" id="GO:0042407">
    <property type="term" value="P:cristae formation"/>
    <property type="evidence" value="ECO:0007669"/>
    <property type="project" value="TreeGrafter"/>
</dbReference>
<evidence type="ECO:0000256" key="6">
    <source>
        <dbReference type="ARBA" id="ARBA00023128"/>
    </source>
</evidence>
<comment type="subcellular location">
    <subcellularLocation>
        <location evidence="1">Mitochondrion inner membrane</location>
    </subcellularLocation>
</comment>
<comment type="similarity">
    <text evidence="2">Belongs to the MICOS complex subunit Mic60 family.</text>
</comment>
<evidence type="ECO:0008006" key="12">
    <source>
        <dbReference type="Google" id="ProtNLM"/>
    </source>
</evidence>
<dbReference type="EMBL" id="SPLM01000037">
    <property type="protein sequence ID" value="TMW65731.1"/>
    <property type="molecule type" value="Genomic_DNA"/>
</dbReference>
<comment type="caution">
    <text evidence="10">The sequence shown here is derived from an EMBL/GenBank/DDBJ whole genome shotgun (WGS) entry which is preliminary data.</text>
</comment>
<evidence type="ECO:0000256" key="7">
    <source>
        <dbReference type="ARBA" id="ARBA00023136"/>
    </source>
</evidence>
<dbReference type="Pfam" id="PF09731">
    <property type="entry name" value="Mitofilin"/>
    <property type="match status" value="1"/>
</dbReference>
<feature type="coiled-coil region" evidence="8">
    <location>
        <begin position="423"/>
        <end position="465"/>
    </location>
</feature>
<evidence type="ECO:0000256" key="5">
    <source>
        <dbReference type="ARBA" id="ARBA00022989"/>
    </source>
</evidence>
<keyword evidence="11" id="KW-1185">Reference proteome</keyword>
<evidence type="ECO:0000313" key="11">
    <source>
        <dbReference type="Proteomes" id="UP000794436"/>
    </source>
</evidence>
<keyword evidence="7" id="KW-0472">Membrane</keyword>
<organism evidence="10 11">
    <name type="scientific">Pythium oligandrum</name>
    <name type="common">Mycoparasitic fungus</name>
    <dbReference type="NCBI Taxonomy" id="41045"/>
    <lineage>
        <taxon>Eukaryota</taxon>
        <taxon>Sar</taxon>
        <taxon>Stramenopiles</taxon>
        <taxon>Oomycota</taxon>
        <taxon>Peronosporomycetes</taxon>
        <taxon>Pythiales</taxon>
        <taxon>Pythiaceae</taxon>
        <taxon>Pythium</taxon>
    </lineage>
</organism>
<name>A0A8K1FK73_PYTOL</name>
<dbReference type="PANTHER" id="PTHR15415:SF7">
    <property type="entry name" value="MICOS COMPLEX SUBUNIT MIC60"/>
    <property type="match status" value="1"/>
</dbReference>
<sequence>MMLRANRVVSRRLPTAGARRLSTRNDAGLSKTPVPPPLKQSPIPGAAPTPVKPTPLPVAEKSGGFGLGSLLLLTALSAPAGAVVYLKQNPSWNPEVVKNDPNWIKFRELVLGDAIKSFVNKQVEKVKPREPSKTPEELSAYISKANPAADLPKPKPAPVKVEKVVKEPVKKEEKKVEVVKAKKAEPKAEKKTEVKPVVAAKAAAPVEKKPAETKVAKAAASAAATATTTAAVVAPVVEKKVDEAVSKERKELDKLAGEATPATLGAKVDKQIQSTTKEIVDTLQAEATAAAVDVDKNYLNGIHELDVNALAIRVAQLATEMKHRSKWEAVRLLEALRRMEEDTKKKSTEVLERQQSLHKELLERELRLQEEVLTRKTRDEMDALKKQYKEDLARNVQTEKTTILNELKEQFAKDKKAIEDRFAAQLRTKSEELQATLTKERSQRLTELEQYRAQLRALNDVLERTSTYEAFSHQVHKASMAALALSDRIEAAAPLRTEIKALREFARNDPFIDAALKTLPSQVVEEGAASVSQLQDRFKTVATVGRRAAMIPEDSGLVGQLFGGALSYLIIPPGGPIEGDDADAIYSRADYALKAGDIEGAVTELKALKGLPAEVTQDWLSAAEDRLAVEQTAKVVKAHISLLAASCS</sequence>
<evidence type="ECO:0000256" key="9">
    <source>
        <dbReference type="SAM" id="MobiDB-lite"/>
    </source>
</evidence>
<evidence type="ECO:0000256" key="8">
    <source>
        <dbReference type="SAM" id="Coils"/>
    </source>
</evidence>
<keyword evidence="4" id="KW-0999">Mitochondrion inner membrane</keyword>